<keyword evidence="2" id="KW-1185">Reference proteome</keyword>
<dbReference type="PROSITE" id="PS51257">
    <property type="entry name" value="PROKAR_LIPOPROTEIN"/>
    <property type="match status" value="1"/>
</dbReference>
<protein>
    <recommendedName>
        <fullName evidence="3">Lipoprotein</fullName>
    </recommendedName>
</protein>
<organism evidence="1 2">
    <name type="scientific">Oceanobacillus jeddahense</name>
    <dbReference type="NCBI Taxonomy" id="1462527"/>
    <lineage>
        <taxon>Bacteria</taxon>
        <taxon>Bacillati</taxon>
        <taxon>Bacillota</taxon>
        <taxon>Bacilli</taxon>
        <taxon>Bacillales</taxon>
        <taxon>Bacillaceae</taxon>
        <taxon>Oceanobacillus</taxon>
    </lineage>
</organism>
<dbReference type="RefSeq" id="WP_256708631.1">
    <property type="nucleotide sequence ID" value="NZ_CP101914.1"/>
</dbReference>
<name>A0ABY5JTE7_9BACI</name>
<evidence type="ECO:0000313" key="1">
    <source>
        <dbReference type="EMBL" id="UUI03576.1"/>
    </source>
</evidence>
<gene>
    <name evidence="1" type="ORF">NP439_02450</name>
</gene>
<sequence>MKKMLTSVSILLMILIILTGCNENRDYNTEGPFITVTSRIAGPDEYRHFYPVKYDVYENGDLMLHTEQTDDIKIGEDAPVYETSVSEEEVEEIKSLVEDHFWQLPEDISDDGSVDGGFYDVEVHLTDSTTSVGGLNPNEAGFIEIVDYVFNLVDNENRALWEEELREHIYQMNPE</sequence>
<accession>A0ABY5JTE7</accession>
<reference evidence="1" key="1">
    <citation type="submission" date="2022-07" db="EMBL/GenBank/DDBJ databases">
        <title>FELIX.</title>
        <authorList>
            <person name="Wan K.H."/>
            <person name="Park S."/>
            <person name="Lawrence Q."/>
            <person name="Eichenberger J.P."/>
            <person name="Booth B.W."/>
            <person name="Piaggio A.J."/>
            <person name="Chandler J.C."/>
            <person name="Franklin A.B."/>
            <person name="Celniker S.E."/>
        </authorList>
    </citation>
    <scope>NUCLEOTIDE SEQUENCE</scope>
    <source>
        <strain evidence="1">QA-1986 374</strain>
    </source>
</reference>
<dbReference type="Proteomes" id="UP001059773">
    <property type="component" value="Chromosome"/>
</dbReference>
<dbReference type="EMBL" id="CP101914">
    <property type="protein sequence ID" value="UUI03576.1"/>
    <property type="molecule type" value="Genomic_DNA"/>
</dbReference>
<evidence type="ECO:0000313" key="2">
    <source>
        <dbReference type="Proteomes" id="UP001059773"/>
    </source>
</evidence>
<evidence type="ECO:0008006" key="3">
    <source>
        <dbReference type="Google" id="ProtNLM"/>
    </source>
</evidence>
<proteinExistence type="predicted"/>